<proteinExistence type="predicted"/>
<evidence type="ECO:0000313" key="1">
    <source>
        <dbReference type="EMBL" id="GAI19391.1"/>
    </source>
</evidence>
<name>X1MMV9_9ZZZZ</name>
<dbReference type="AlphaFoldDB" id="X1MMV9"/>
<gene>
    <name evidence="1" type="ORF">S06H3_31091</name>
</gene>
<comment type="caution">
    <text evidence="1">The sequence shown here is derived from an EMBL/GenBank/DDBJ whole genome shotgun (WGS) entry which is preliminary data.</text>
</comment>
<protein>
    <submittedName>
        <fullName evidence="1">Uncharacterized protein</fullName>
    </submittedName>
</protein>
<organism evidence="1">
    <name type="scientific">marine sediment metagenome</name>
    <dbReference type="NCBI Taxonomy" id="412755"/>
    <lineage>
        <taxon>unclassified sequences</taxon>
        <taxon>metagenomes</taxon>
        <taxon>ecological metagenomes</taxon>
    </lineage>
</organism>
<reference evidence="1" key="1">
    <citation type="journal article" date="2014" name="Front. Microbiol.">
        <title>High frequency of phylogenetically diverse reductive dehalogenase-homologous genes in deep subseafloor sedimentary metagenomes.</title>
        <authorList>
            <person name="Kawai M."/>
            <person name="Futagami T."/>
            <person name="Toyoda A."/>
            <person name="Takaki Y."/>
            <person name="Nishi S."/>
            <person name="Hori S."/>
            <person name="Arai W."/>
            <person name="Tsubouchi T."/>
            <person name="Morono Y."/>
            <person name="Uchiyama I."/>
            <person name="Ito T."/>
            <person name="Fujiyama A."/>
            <person name="Inagaki F."/>
            <person name="Takami H."/>
        </authorList>
    </citation>
    <scope>NUCLEOTIDE SEQUENCE</scope>
    <source>
        <strain evidence="1">Expedition CK06-06</strain>
    </source>
</reference>
<dbReference type="EMBL" id="BARV01018373">
    <property type="protein sequence ID" value="GAI19391.1"/>
    <property type="molecule type" value="Genomic_DNA"/>
</dbReference>
<sequence length="157" mass="18283">MKALTDMKNFEKQVFYLRATGVSNISSLVNMLLGWGIDFLVLTGANKEGNDLKHDLTKHLFANDEDQANKKLIQLDHFKSIEDMFSTIDFKKYILHKRIGIPESNSEYISYNNLSRSILASNFMREVKDSKLKWVDLDEETKDNFSHLFDELSKRLE</sequence>
<accession>X1MMV9</accession>